<dbReference type="EMBL" id="BARU01004580">
    <property type="protein sequence ID" value="GAH21758.1"/>
    <property type="molecule type" value="Genomic_DNA"/>
</dbReference>
<feature type="non-terminal residue" evidence="1">
    <location>
        <position position="99"/>
    </location>
</feature>
<evidence type="ECO:0000313" key="1">
    <source>
        <dbReference type="EMBL" id="GAH21758.1"/>
    </source>
</evidence>
<name>X1FLV1_9ZZZZ</name>
<protein>
    <submittedName>
        <fullName evidence="1">Uncharacterized protein</fullName>
    </submittedName>
</protein>
<sequence length="99" mass="11292">MKKSTLIGFSILSVFLLCSLSYNPIIAEKPVIELKEDVISIENEDALNVQIKIQQNTTIYEGDIISCNITGDPTSIYWRINNQDIHQTFYNNNPIIFDP</sequence>
<proteinExistence type="predicted"/>
<dbReference type="AlphaFoldDB" id="X1FLV1"/>
<gene>
    <name evidence="1" type="ORF">S03H2_09131</name>
</gene>
<organism evidence="1">
    <name type="scientific">marine sediment metagenome</name>
    <dbReference type="NCBI Taxonomy" id="412755"/>
    <lineage>
        <taxon>unclassified sequences</taxon>
        <taxon>metagenomes</taxon>
        <taxon>ecological metagenomes</taxon>
    </lineage>
</organism>
<accession>X1FLV1</accession>
<comment type="caution">
    <text evidence="1">The sequence shown here is derived from an EMBL/GenBank/DDBJ whole genome shotgun (WGS) entry which is preliminary data.</text>
</comment>
<reference evidence="1" key="1">
    <citation type="journal article" date="2014" name="Front. Microbiol.">
        <title>High frequency of phylogenetically diverse reductive dehalogenase-homologous genes in deep subseafloor sedimentary metagenomes.</title>
        <authorList>
            <person name="Kawai M."/>
            <person name="Futagami T."/>
            <person name="Toyoda A."/>
            <person name="Takaki Y."/>
            <person name="Nishi S."/>
            <person name="Hori S."/>
            <person name="Arai W."/>
            <person name="Tsubouchi T."/>
            <person name="Morono Y."/>
            <person name="Uchiyama I."/>
            <person name="Ito T."/>
            <person name="Fujiyama A."/>
            <person name="Inagaki F."/>
            <person name="Takami H."/>
        </authorList>
    </citation>
    <scope>NUCLEOTIDE SEQUENCE</scope>
    <source>
        <strain evidence="1">Expedition CK06-06</strain>
    </source>
</reference>